<keyword evidence="1" id="KW-0238">DNA-binding</keyword>
<dbReference type="InterPro" id="IPR009057">
    <property type="entry name" value="Homeodomain-like_sf"/>
</dbReference>
<evidence type="ECO:0000256" key="1">
    <source>
        <dbReference type="ARBA" id="ARBA00023125"/>
    </source>
</evidence>
<dbReference type="InterPro" id="IPR050109">
    <property type="entry name" value="HTH-type_TetR-like_transc_reg"/>
</dbReference>
<feature type="domain" description="HTH tetR-type" evidence="2">
    <location>
        <begin position="14"/>
        <end position="60"/>
    </location>
</feature>
<keyword evidence="4" id="KW-1185">Reference proteome</keyword>
<dbReference type="Pfam" id="PF00440">
    <property type="entry name" value="TetR_N"/>
    <property type="match status" value="1"/>
</dbReference>
<organism evidence="3 4">
    <name type="scientific">Ponticaulis profundi</name>
    <dbReference type="NCBI Taxonomy" id="2665222"/>
    <lineage>
        <taxon>Bacteria</taxon>
        <taxon>Pseudomonadati</taxon>
        <taxon>Pseudomonadota</taxon>
        <taxon>Alphaproteobacteria</taxon>
        <taxon>Hyphomonadales</taxon>
        <taxon>Hyphomonadaceae</taxon>
        <taxon>Ponticaulis</taxon>
    </lineage>
</organism>
<proteinExistence type="predicted"/>
<reference evidence="4" key="1">
    <citation type="journal article" date="2019" name="Int. J. Syst. Evol. Microbiol.">
        <title>The Global Catalogue of Microorganisms (GCM) 10K type strain sequencing project: providing services to taxonomists for standard genome sequencing and annotation.</title>
        <authorList>
            <consortium name="The Broad Institute Genomics Platform"/>
            <consortium name="The Broad Institute Genome Sequencing Center for Infectious Disease"/>
            <person name="Wu L."/>
            <person name="Ma J."/>
        </authorList>
    </citation>
    <scope>NUCLEOTIDE SEQUENCE [LARGE SCALE GENOMIC DNA]</scope>
    <source>
        <strain evidence="4">CGMCC-1.15741</strain>
    </source>
</reference>
<dbReference type="Proteomes" id="UP001596303">
    <property type="component" value="Unassembled WGS sequence"/>
</dbReference>
<sequence>MISVEQRDSREAIVIAAEKLFAEFGLHGIALRQISEAAGHKNTSAIQYHFGSRDALVEAVFIHRMAKINPDRQARLDTLKKNGRLNDMRSLISALVWPMAEELRPRPEGNHYVQFLSRAYQEKHLTIELAPTELMTAWTELLGHIEALIRYLPTDIVQTRIASVADQCVFGLAAFEAMNLGETSAFEYKVETLIDMITAGATAPVSNAAMTALEKL</sequence>
<evidence type="ECO:0000259" key="2">
    <source>
        <dbReference type="Pfam" id="PF00440"/>
    </source>
</evidence>
<dbReference type="RefSeq" id="WP_377380080.1">
    <property type="nucleotide sequence ID" value="NZ_JBHSSW010000028.1"/>
</dbReference>
<dbReference type="InterPro" id="IPR001647">
    <property type="entry name" value="HTH_TetR"/>
</dbReference>
<dbReference type="PANTHER" id="PTHR30055:SF223">
    <property type="entry name" value="HTH-TYPE TRANSCRIPTIONAL REGULATOR UIDR"/>
    <property type="match status" value="1"/>
</dbReference>
<gene>
    <name evidence="3" type="ORF">ACFQDM_14130</name>
</gene>
<protein>
    <submittedName>
        <fullName evidence="3">TetR/AcrR family transcriptional regulator</fullName>
    </submittedName>
</protein>
<dbReference type="PANTHER" id="PTHR30055">
    <property type="entry name" value="HTH-TYPE TRANSCRIPTIONAL REGULATOR RUTR"/>
    <property type="match status" value="1"/>
</dbReference>
<comment type="caution">
    <text evidence="3">The sequence shown here is derived from an EMBL/GenBank/DDBJ whole genome shotgun (WGS) entry which is preliminary data.</text>
</comment>
<evidence type="ECO:0000313" key="4">
    <source>
        <dbReference type="Proteomes" id="UP001596303"/>
    </source>
</evidence>
<dbReference type="Gene3D" id="1.10.357.10">
    <property type="entry name" value="Tetracycline Repressor, domain 2"/>
    <property type="match status" value="1"/>
</dbReference>
<dbReference type="SUPFAM" id="SSF46689">
    <property type="entry name" value="Homeodomain-like"/>
    <property type="match status" value="1"/>
</dbReference>
<accession>A0ABW1SC02</accession>
<name>A0ABW1SC02_9PROT</name>
<evidence type="ECO:0000313" key="3">
    <source>
        <dbReference type="EMBL" id="MFC6199220.1"/>
    </source>
</evidence>
<dbReference type="EMBL" id="JBHSSW010000028">
    <property type="protein sequence ID" value="MFC6199220.1"/>
    <property type="molecule type" value="Genomic_DNA"/>
</dbReference>